<reference evidence="4 5" key="1">
    <citation type="journal article" date="2019" name="Int. J. Syst. Evol. Microbiol.">
        <title>The Global Catalogue of Microorganisms (GCM) 10K type strain sequencing project: providing services to taxonomists for standard genome sequencing and annotation.</title>
        <authorList>
            <consortium name="The Broad Institute Genomics Platform"/>
            <consortium name="The Broad Institute Genome Sequencing Center for Infectious Disease"/>
            <person name="Wu L."/>
            <person name="Ma J."/>
        </authorList>
    </citation>
    <scope>NUCLEOTIDE SEQUENCE [LARGE SCALE GENOMIC DNA]</scope>
    <source>
        <strain evidence="4 5">JCM 16327</strain>
    </source>
</reference>
<dbReference type="PRINTS" id="PR01874">
    <property type="entry name" value="DNAREPAIRADA"/>
</dbReference>
<dbReference type="InterPro" id="IPR014774">
    <property type="entry name" value="KaiC-like_dom"/>
</dbReference>
<proteinExistence type="predicted"/>
<dbReference type="GO" id="GO:0005524">
    <property type="term" value="F:ATP binding"/>
    <property type="evidence" value="ECO:0007669"/>
    <property type="project" value="UniProtKB-KW"/>
</dbReference>
<name>A0AAV3T1V1_9EURY</name>
<dbReference type="GeneID" id="68573887"/>
<dbReference type="SUPFAM" id="SSF52540">
    <property type="entry name" value="P-loop containing nucleoside triphosphate hydrolases"/>
    <property type="match status" value="1"/>
</dbReference>
<keyword evidence="2" id="KW-0067">ATP-binding</keyword>
<dbReference type="Proteomes" id="UP001500194">
    <property type="component" value="Unassembled WGS sequence"/>
</dbReference>
<dbReference type="AlphaFoldDB" id="A0AAV3T1V1"/>
<evidence type="ECO:0000313" key="4">
    <source>
        <dbReference type="EMBL" id="GAA0652324.1"/>
    </source>
</evidence>
<dbReference type="PANTHER" id="PTHR43637:SF3">
    <property type="entry name" value="FLAGELLA-RELATED PROTEIN H-RELATED"/>
    <property type="match status" value="1"/>
</dbReference>
<evidence type="ECO:0000313" key="5">
    <source>
        <dbReference type="Proteomes" id="UP001500194"/>
    </source>
</evidence>
<evidence type="ECO:0000256" key="1">
    <source>
        <dbReference type="ARBA" id="ARBA00022741"/>
    </source>
</evidence>
<sequence length="246" mass="27250">MPDLYELGLDTRDRVNAQLGGGIPAGSLGIIEGEHGSGKSVITQRFAYGIAETGNTVTYVSTEETAASFIDQMESLDYGVVKHLTRENMLFLHADVDTTNTFSEVDAKRPLLQRLMEAETMWNSDVIIFDGFDSVLLHDPHYESIREHGDEDDVMQNLISFFRTITARGKTILLTVNPDSLTNAALRPVRDVSDIYLKLSSEEVGNDIRRQMVVKKFAGMGNQVDDTIGYEVQTGRGLTIVTRTVA</sequence>
<evidence type="ECO:0000256" key="2">
    <source>
        <dbReference type="ARBA" id="ARBA00022840"/>
    </source>
</evidence>
<protein>
    <submittedName>
        <fullName evidence="4">ATPase domain-containing protein</fullName>
    </submittedName>
</protein>
<dbReference type="RefSeq" id="WP_227260876.1">
    <property type="nucleotide sequence ID" value="NZ_BAAADU010000002.1"/>
</dbReference>
<evidence type="ECO:0000259" key="3">
    <source>
        <dbReference type="SMART" id="SM00382"/>
    </source>
</evidence>
<dbReference type="SMART" id="SM00382">
    <property type="entry name" value="AAA"/>
    <property type="match status" value="1"/>
</dbReference>
<dbReference type="Pfam" id="PF06745">
    <property type="entry name" value="ATPase"/>
    <property type="match status" value="1"/>
</dbReference>
<organism evidence="4 5">
    <name type="scientific">Salarchaeum japonicum</name>
    <dbReference type="NCBI Taxonomy" id="555573"/>
    <lineage>
        <taxon>Archaea</taxon>
        <taxon>Methanobacteriati</taxon>
        <taxon>Methanobacteriota</taxon>
        <taxon>Stenosarchaea group</taxon>
        <taxon>Halobacteria</taxon>
        <taxon>Halobacteriales</taxon>
        <taxon>Halobacteriaceae</taxon>
    </lineage>
</organism>
<dbReference type="InterPro" id="IPR003593">
    <property type="entry name" value="AAA+_ATPase"/>
</dbReference>
<dbReference type="Gene3D" id="3.40.50.300">
    <property type="entry name" value="P-loop containing nucleotide triphosphate hydrolases"/>
    <property type="match status" value="1"/>
</dbReference>
<gene>
    <name evidence="4" type="ORF">GCM10009019_14360</name>
</gene>
<dbReference type="InterPro" id="IPR027417">
    <property type="entry name" value="P-loop_NTPase"/>
</dbReference>
<feature type="domain" description="AAA+ ATPase" evidence="3">
    <location>
        <begin position="25"/>
        <end position="199"/>
    </location>
</feature>
<comment type="caution">
    <text evidence="4">The sequence shown here is derived from an EMBL/GenBank/DDBJ whole genome shotgun (WGS) entry which is preliminary data.</text>
</comment>
<dbReference type="PANTHER" id="PTHR43637">
    <property type="entry name" value="UPF0273 PROTEIN TM_0370"/>
    <property type="match status" value="1"/>
</dbReference>
<accession>A0AAV3T1V1</accession>
<keyword evidence="5" id="KW-1185">Reference proteome</keyword>
<dbReference type="EMBL" id="BAAADU010000002">
    <property type="protein sequence ID" value="GAA0652324.1"/>
    <property type="molecule type" value="Genomic_DNA"/>
</dbReference>
<keyword evidence="1" id="KW-0547">Nucleotide-binding</keyword>